<organism evidence="1 2">
    <name type="scientific">Colletotrichum abscissum</name>
    <dbReference type="NCBI Taxonomy" id="1671311"/>
    <lineage>
        <taxon>Eukaryota</taxon>
        <taxon>Fungi</taxon>
        <taxon>Dikarya</taxon>
        <taxon>Ascomycota</taxon>
        <taxon>Pezizomycotina</taxon>
        <taxon>Sordariomycetes</taxon>
        <taxon>Hypocreomycetidae</taxon>
        <taxon>Glomerellales</taxon>
        <taxon>Glomerellaceae</taxon>
        <taxon>Colletotrichum</taxon>
        <taxon>Colletotrichum acutatum species complex</taxon>
    </lineage>
</organism>
<accession>A0A9P9XSB4</accession>
<gene>
    <name evidence="1" type="ORF">CABS02_00018</name>
</gene>
<dbReference type="InterPro" id="IPR040632">
    <property type="entry name" value="Sulfotransfer_4"/>
</dbReference>
<sequence length="282" mass="32017">MKFCIQFLQIAVVSSLTKREPAHLNIMVSSSAFNKINLPNMSEMKVLVLGLPRTGIQSLADALAILKIAPVYHMREVAKNTHQDLWITAITDNLPISNPPSPWSKSQWDALLSSYEAVSDFPPSLFPTALAEAYPTTPIILTTRSFDSWASSMRDTLIHAHLHRDEFRKSPMEGLANAYHSVCWDNDFGKNGKAYFQRHHEEVRAFRTDGRKFLELRLGDGWEPLCAFLGAEVPNVPFPRSDDWVEYKKKVEQERREAGFVEKHAENQGSIERQHISTQGNI</sequence>
<dbReference type="EMBL" id="SDAQ01000001">
    <property type="protein sequence ID" value="KAI3559043.1"/>
    <property type="molecule type" value="Genomic_DNA"/>
</dbReference>
<proteinExistence type="predicted"/>
<comment type="caution">
    <text evidence="1">The sequence shown here is derived from an EMBL/GenBank/DDBJ whole genome shotgun (WGS) entry which is preliminary data.</text>
</comment>
<dbReference type="PANTHER" id="PTHR36978:SF4">
    <property type="entry name" value="P-LOOP CONTAINING NUCLEOSIDE TRIPHOSPHATE HYDROLASE PROTEIN"/>
    <property type="match status" value="1"/>
</dbReference>
<dbReference type="Gene3D" id="3.40.50.300">
    <property type="entry name" value="P-loop containing nucleotide triphosphate hydrolases"/>
    <property type="match status" value="1"/>
</dbReference>
<evidence type="ECO:0000313" key="2">
    <source>
        <dbReference type="Proteomes" id="UP001056436"/>
    </source>
</evidence>
<dbReference type="PANTHER" id="PTHR36978">
    <property type="entry name" value="P-LOOP CONTAINING NUCLEOTIDE TRIPHOSPHATE HYDROLASE"/>
    <property type="match status" value="1"/>
</dbReference>
<dbReference type="SUPFAM" id="SSF52540">
    <property type="entry name" value="P-loop containing nucleoside triphosphate hydrolases"/>
    <property type="match status" value="1"/>
</dbReference>
<protein>
    <recommendedName>
        <fullName evidence="3">Nad dependent epimerase</fullName>
    </recommendedName>
</protein>
<evidence type="ECO:0000313" key="1">
    <source>
        <dbReference type="EMBL" id="KAI3559043.1"/>
    </source>
</evidence>
<name>A0A9P9XSB4_9PEZI</name>
<reference evidence="1" key="1">
    <citation type="submission" date="2019-01" db="EMBL/GenBank/DDBJ databases">
        <title>Colletotrichum abscissum LGMF1257.</title>
        <authorList>
            <person name="Baroncelli R."/>
        </authorList>
    </citation>
    <scope>NUCLEOTIDE SEQUENCE</scope>
    <source>
        <strain evidence="1">Ca142</strain>
    </source>
</reference>
<dbReference type="Proteomes" id="UP001056436">
    <property type="component" value="Unassembled WGS sequence"/>
</dbReference>
<dbReference type="InterPro" id="IPR027417">
    <property type="entry name" value="P-loop_NTPase"/>
</dbReference>
<dbReference type="OrthoDB" id="408152at2759"/>
<evidence type="ECO:0008006" key="3">
    <source>
        <dbReference type="Google" id="ProtNLM"/>
    </source>
</evidence>
<dbReference type="AlphaFoldDB" id="A0A9P9XSB4"/>
<keyword evidence="2" id="KW-1185">Reference proteome</keyword>
<dbReference type="Pfam" id="PF17784">
    <property type="entry name" value="Sulfotransfer_4"/>
    <property type="match status" value="1"/>
</dbReference>